<reference evidence="1 2" key="1">
    <citation type="journal article" name="Sci. Rep.">
        <title>Telomere-to-telomere assembled and centromere annotated genomes of the two main subspecies of the button mushroom Agaricus bisporus reveal especially polymorphic chromosome ends.</title>
        <authorList>
            <person name="Sonnenberg A.S.M."/>
            <person name="Sedaghat-Telgerd N."/>
            <person name="Lavrijssen B."/>
            <person name="Ohm R.A."/>
            <person name="Hendrickx P.M."/>
            <person name="Scholtmeijer K."/>
            <person name="Baars J.J.P."/>
            <person name="van Peer A."/>
        </authorList>
    </citation>
    <scope>NUCLEOTIDE SEQUENCE [LARGE SCALE GENOMIC DNA]</scope>
    <source>
        <strain evidence="1 2">H119_p4</strain>
    </source>
</reference>
<comment type="caution">
    <text evidence="1">The sequence shown here is derived from an EMBL/GenBank/DDBJ whole genome shotgun (WGS) entry which is preliminary data.</text>
</comment>
<organism evidence="1 2">
    <name type="scientific">Agaricus bisporus var. burnettii</name>
    <dbReference type="NCBI Taxonomy" id="192524"/>
    <lineage>
        <taxon>Eukaryota</taxon>
        <taxon>Fungi</taxon>
        <taxon>Dikarya</taxon>
        <taxon>Basidiomycota</taxon>
        <taxon>Agaricomycotina</taxon>
        <taxon>Agaricomycetes</taxon>
        <taxon>Agaricomycetidae</taxon>
        <taxon>Agaricales</taxon>
        <taxon>Agaricineae</taxon>
        <taxon>Agaricaceae</taxon>
        <taxon>Agaricus</taxon>
    </lineage>
</organism>
<gene>
    <name evidence="1" type="ORF">Agabi119p4_2799</name>
</gene>
<name>A0A8H7F653_AGABI</name>
<evidence type="ECO:0000313" key="1">
    <source>
        <dbReference type="EMBL" id="KAF7778454.1"/>
    </source>
</evidence>
<evidence type="ECO:0000313" key="2">
    <source>
        <dbReference type="Proteomes" id="UP000629468"/>
    </source>
</evidence>
<protein>
    <submittedName>
        <fullName evidence="1">Uncharacterized protein</fullName>
    </submittedName>
</protein>
<dbReference type="Gene3D" id="3.30.70.100">
    <property type="match status" value="1"/>
</dbReference>
<sequence length="209" mass="23517">MSSSHHPLTEFAFLQLNPPTTLQHPQLISGLLAGTKARDAWTSYPVHLFIHQSREGEHNALKDSADTTTTSIYVISGWASVEAHMQFIASPENQEIMHSFGEANLLSFGGLAHLDIDFTKLSFEECSHIIWRKRGVNDAVSWEDTIGQDIKNDDKLKARRIWSYRGRAVNEGVEDEYEIVGFSDGELPEVGGEYKILRKWDVEALSGME</sequence>
<dbReference type="EMBL" id="JABXXO010000004">
    <property type="protein sequence ID" value="KAF7778454.1"/>
    <property type="molecule type" value="Genomic_DNA"/>
</dbReference>
<accession>A0A8H7F653</accession>
<dbReference type="Proteomes" id="UP000629468">
    <property type="component" value="Unassembled WGS sequence"/>
</dbReference>
<dbReference type="AlphaFoldDB" id="A0A8H7F653"/>
<proteinExistence type="predicted"/>